<evidence type="ECO:0000313" key="3">
    <source>
        <dbReference type="Proteomes" id="UP000825701"/>
    </source>
</evidence>
<organism evidence="2 3">
    <name type="scientific">Chenggangzhangella methanolivorans</name>
    <dbReference type="NCBI Taxonomy" id="1437009"/>
    <lineage>
        <taxon>Bacteria</taxon>
        <taxon>Pseudomonadati</taxon>
        <taxon>Pseudomonadota</taxon>
        <taxon>Alphaproteobacteria</taxon>
        <taxon>Hyphomicrobiales</taxon>
        <taxon>Methylopilaceae</taxon>
        <taxon>Chenggangzhangella</taxon>
    </lineage>
</organism>
<dbReference type="AlphaFoldDB" id="A0A9E6UNA2"/>
<keyword evidence="3" id="KW-1185">Reference proteome</keyword>
<dbReference type="Gene3D" id="2.60.120.260">
    <property type="entry name" value="Galactose-binding domain-like"/>
    <property type="match status" value="1"/>
</dbReference>
<sequence length="80" mass="8314">MAGAAGLRVGSTSSVQVFVDGEQAMVAVNAEGGNVQNWKKFSTTFTATKARTKIRFNNGDAPSDTHNGLDAVSLTPVEAD</sequence>
<reference evidence="2" key="1">
    <citation type="submission" date="2021-08" db="EMBL/GenBank/DDBJ databases">
        <authorList>
            <person name="Zhang H."/>
            <person name="Xu M."/>
            <person name="Yu Z."/>
            <person name="Yang L."/>
            <person name="Cai Y."/>
        </authorList>
    </citation>
    <scope>NUCLEOTIDE SEQUENCE</scope>
    <source>
        <strain evidence="2">CHL1</strain>
    </source>
</reference>
<dbReference type="RefSeq" id="WP_261404040.1">
    <property type="nucleotide sequence ID" value="NZ_CP081869.1"/>
</dbReference>
<dbReference type="KEGG" id="cmet:K6K41_04055"/>
<feature type="region of interest" description="Disordered" evidence="1">
    <location>
        <begin position="56"/>
        <end position="80"/>
    </location>
</feature>
<dbReference type="EMBL" id="CP081869">
    <property type="protein sequence ID" value="QZO00841.1"/>
    <property type="molecule type" value="Genomic_DNA"/>
</dbReference>
<proteinExistence type="predicted"/>
<name>A0A9E6UNA2_9HYPH</name>
<dbReference type="Proteomes" id="UP000825701">
    <property type="component" value="Chromosome"/>
</dbReference>
<gene>
    <name evidence="2" type="ORF">K6K41_04055</name>
</gene>
<evidence type="ECO:0000256" key="1">
    <source>
        <dbReference type="SAM" id="MobiDB-lite"/>
    </source>
</evidence>
<accession>A0A9E6UNA2</accession>
<protein>
    <submittedName>
        <fullName evidence="2">Uncharacterized protein</fullName>
    </submittedName>
</protein>
<evidence type="ECO:0000313" key="2">
    <source>
        <dbReference type="EMBL" id="QZO00841.1"/>
    </source>
</evidence>